<dbReference type="EMBL" id="NVVJ01000029">
    <property type="protein sequence ID" value="PCJ24220.1"/>
    <property type="molecule type" value="Genomic_DNA"/>
</dbReference>
<accession>A0A2A5AYL4</accession>
<evidence type="ECO:0000313" key="3">
    <source>
        <dbReference type="Proteomes" id="UP000218327"/>
    </source>
</evidence>
<evidence type="ECO:0000313" key="2">
    <source>
        <dbReference type="EMBL" id="PCJ24220.1"/>
    </source>
</evidence>
<sequence length="210" mass="24563">MPVWQSIYEELKDKNFEIISAAQDTGGEEAAGRFYDEANVSYTALIDQNHTISSLYNLIHVPSGVWIDESGKIARINIRTFSRPRNGEEESPYVIALRDWIDKGSDSEYAWDTQDVISKIRQRTPDELLAEPTFKLGNYFFANGDEESANIYWERARELNPDAWNYFRQSWYFEADFDEGRRRFGERMRELNNTQQDPLFFSGDEVIINN</sequence>
<proteinExistence type="predicted"/>
<gene>
    <name evidence="2" type="ORF">COA96_10060</name>
</gene>
<dbReference type="SUPFAM" id="SSF52833">
    <property type="entry name" value="Thioredoxin-like"/>
    <property type="match status" value="1"/>
</dbReference>
<dbReference type="Proteomes" id="UP000218327">
    <property type="component" value="Unassembled WGS sequence"/>
</dbReference>
<dbReference type="InterPro" id="IPR036249">
    <property type="entry name" value="Thioredoxin-like_sf"/>
</dbReference>
<name>A0A2A5AYL4_9GAMM</name>
<protein>
    <submittedName>
        <fullName evidence="2">Uncharacterized protein</fullName>
    </submittedName>
</protein>
<dbReference type="InterPro" id="IPR019734">
    <property type="entry name" value="TPR_rpt"/>
</dbReference>
<dbReference type="PROSITE" id="PS50005">
    <property type="entry name" value="TPR"/>
    <property type="match status" value="1"/>
</dbReference>
<evidence type="ECO:0000256" key="1">
    <source>
        <dbReference type="PROSITE-ProRule" id="PRU00339"/>
    </source>
</evidence>
<reference evidence="3" key="1">
    <citation type="submission" date="2017-08" db="EMBL/GenBank/DDBJ databases">
        <title>A dynamic microbial community with high functional redundancy inhabits the cold, oxic subseafloor aquifer.</title>
        <authorList>
            <person name="Tully B.J."/>
            <person name="Wheat C.G."/>
            <person name="Glazer B.T."/>
            <person name="Huber J.A."/>
        </authorList>
    </citation>
    <scope>NUCLEOTIDE SEQUENCE [LARGE SCALE GENOMIC DNA]</scope>
</reference>
<comment type="caution">
    <text evidence="2">The sequence shown here is derived from an EMBL/GenBank/DDBJ whole genome shotgun (WGS) entry which is preliminary data.</text>
</comment>
<keyword evidence="1" id="KW-0802">TPR repeat</keyword>
<organism evidence="2 3">
    <name type="scientific">SAR86 cluster bacterium</name>
    <dbReference type="NCBI Taxonomy" id="2030880"/>
    <lineage>
        <taxon>Bacteria</taxon>
        <taxon>Pseudomonadati</taxon>
        <taxon>Pseudomonadota</taxon>
        <taxon>Gammaproteobacteria</taxon>
        <taxon>SAR86 cluster</taxon>
    </lineage>
</organism>
<dbReference type="Gene3D" id="3.40.30.10">
    <property type="entry name" value="Glutaredoxin"/>
    <property type="match status" value="1"/>
</dbReference>
<dbReference type="CDD" id="cd02966">
    <property type="entry name" value="TlpA_like_family"/>
    <property type="match status" value="1"/>
</dbReference>
<dbReference type="AlphaFoldDB" id="A0A2A5AYL4"/>
<feature type="repeat" description="TPR" evidence="1">
    <location>
        <begin position="130"/>
        <end position="163"/>
    </location>
</feature>